<dbReference type="PANTHER" id="PTHR13847">
    <property type="entry name" value="SARCOSINE DEHYDROGENASE-RELATED"/>
    <property type="match status" value="1"/>
</dbReference>
<dbReference type="OMA" id="PDHNALI"/>
<reference evidence="5" key="3">
    <citation type="submission" date="2015-02" db="UniProtKB">
        <authorList>
            <consortium name="EnsemblProtists"/>
        </authorList>
    </citation>
    <scope>IDENTIFICATION</scope>
    <source>
        <strain evidence="5">DAOM BR144</strain>
    </source>
</reference>
<dbReference type="Gene3D" id="3.50.50.60">
    <property type="entry name" value="FAD/NAD(P)-binding domain"/>
    <property type="match status" value="1"/>
</dbReference>
<keyword evidence="1" id="KW-0560">Oxidoreductase</keyword>
<dbReference type="GO" id="GO:0016491">
    <property type="term" value="F:oxidoreductase activity"/>
    <property type="evidence" value="ECO:0007669"/>
    <property type="project" value="UniProtKB-KW"/>
</dbReference>
<dbReference type="Gene3D" id="3.30.9.10">
    <property type="entry name" value="D-Amino Acid Oxidase, subunit A, domain 2"/>
    <property type="match status" value="1"/>
</dbReference>
<dbReference type="HOGENOM" id="CLU_007884_4_4_1"/>
<dbReference type="EMBL" id="GL376560">
    <property type="status" value="NOT_ANNOTATED_CDS"/>
    <property type="molecule type" value="Genomic_DNA"/>
</dbReference>
<dbReference type="VEuPathDB" id="FungiDB:PYU1_G007163"/>
<dbReference type="eggNOG" id="KOG2853">
    <property type="taxonomic scope" value="Eukaryota"/>
</dbReference>
<dbReference type="GO" id="GO:0032981">
    <property type="term" value="P:mitochondrial respiratory chain complex I assembly"/>
    <property type="evidence" value="ECO:0007669"/>
    <property type="project" value="TreeGrafter"/>
</dbReference>
<dbReference type="STRING" id="431595.K3WQD6"/>
<accession>K3WQD6</accession>
<organism evidence="5 6">
    <name type="scientific">Globisporangium ultimum (strain ATCC 200006 / CBS 805.95 / DAOM BR144)</name>
    <name type="common">Pythium ultimum</name>
    <dbReference type="NCBI Taxonomy" id="431595"/>
    <lineage>
        <taxon>Eukaryota</taxon>
        <taxon>Sar</taxon>
        <taxon>Stramenopiles</taxon>
        <taxon>Oomycota</taxon>
        <taxon>Peronosporomycetes</taxon>
        <taxon>Pythiales</taxon>
        <taxon>Pythiaceae</taxon>
        <taxon>Globisporangium</taxon>
    </lineage>
</organism>
<evidence type="ECO:0000259" key="4">
    <source>
        <dbReference type="Pfam" id="PF01266"/>
    </source>
</evidence>
<proteinExistence type="predicted"/>
<dbReference type="EnsemblProtists" id="PYU1_T007178">
    <property type="protein sequence ID" value="PYU1_T007178"/>
    <property type="gene ID" value="PYU1_G007163"/>
</dbReference>
<evidence type="ECO:0000256" key="1">
    <source>
        <dbReference type="ARBA" id="ARBA00023002"/>
    </source>
</evidence>
<protein>
    <recommendedName>
        <fullName evidence="2">FAD-dependent oxidoreductase domain-containing protein 1</fullName>
    </recommendedName>
</protein>
<reference evidence="6" key="1">
    <citation type="journal article" date="2010" name="Genome Biol.">
        <title>Genome sequence of the necrotrophic plant pathogen Pythium ultimum reveals original pathogenicity mechanisms and effector repertoire.</title>
        <authorList>
            <person name="Levesque C.A."/>
            <person name="Brouwer H."/>
            <person name="Cano L."/>
            <person name="Hamilton J.P."/>
            <person name="Holt C."/>
            <person name="Huitema E."/>
            <person name="Raffaele S."/>
            <person name="Robideau G.P."/>
            <person name="Thines M."/>
            <person name="Win J."/>
            <person name="Zerillo M.M."/>
            <person name="Beakes G.W."/>
            <person name="Boore J.L."/>
            <person name="Busam D."/>
            <person name="Dumas B."/>
            <person name="Ferriera S."/>
            <person name="Fuerstenberg S.I."/>
            <person name="Gachon C.M."/>
            <person name="Gaulin E."/>
            <person name="Govers F."/>
            <person name="Grenville-Briggs L."/>
            <person name="Horner N."/>
            <person name="Hostetler J."/>
            <person name="Jiang R.H."/>
            <person name="Johnson J."/>
            <person name="Krajaejun T."/>
            <person name="Lin H."/>
            <person name="Meijer H.J."/>
            <person name="Moore B."/>
            <person name="Morris P."/>
            <person name="Phuntmart V."/>
            <person name="Puiu D."/>
            <person name="Shetty J."/>
            <person name="Stajich J.E."/>
            <person name="Tripathy S."/>
            <person name="Wawra S."/>
            <person name="van West P."/>
            <person name="Whitty B.R."/>
            <person name="Coutinho P.M."/>
            <person name="Henrissat B."/>
            <person name="Martin F."/>
            <person name="Thomas P.D."/>
            <person name="Tyler B.M."/>
            <person name="De Vries R.P."/>
            <person name="Kamoun S."/>
            <person name="Yandell M."/>
            <person name="Tisserat N."/>
            <person name="Buell C.R."/>
        </authorList>
    </citation>
    <scope>NUCLEOTIDE SEQUENCE</scope>
    <source>
        <strain evidence="6">DAOM:BR144</strain>
    </source>
</reference>
<dbReference type="Pfam" id="PF01266">
    <property type="entry name" value="DAO"/>
    <property type="match status" value="1"/>
</dbReference>
<evidence type="ECO:0000256" key="2">
    <source>
        <dbReference type="ARBA" id="ARBA00039785"/>
    </source>
</evidence>
<dbReference type="InParanoid" id="K3WQD6"/>
<name>K3WQD6_GLOUD</name>
<feature type="domain" description="FAD dependent oxidoreductase" evidence="4">
    <location>
        <begin position="35"/>
        <end position="408"/>
    </location>
</feature>
<dbReference type="PANTHER" id="PTHR13847:SF287">
    <property type="entry name" value="FAD-DEPENDENT OXIDOREDUCTASE DOMAIN-CONTAINING PROTEIN 1"/>
    <property type="match status" value="1"/>
</dbReference>
<dbReference type="SUPFAM" id="SSF51905">
    <property type="entry name" value="FAD/NAD(P)-binding domain"/>
    <property type="match status" value="1"/>
</dbReference>
<evidence type="ECO:0000313" key="6">
    <source>
        <dbReference type="Proteomes" id="UP000019132"/>
    </source>
</evidence>
<dbReference type="GO" id="GO:0005739">
    <property type="term" value="C:mitochondrion"/>
    <property type="evidence" value="ECO:0007669"/>
    <property type="project" value="GOC"/>
</dbReference>
<comment type="function">
    <text evidence="3">Required for the assembly of the mitochondrial membrane respiratory chain NADH dehydrogenase (Complex I). Involved in mid-late stages of complex I assembly.</text>
</comment>
<evidence type="ECO:0000256" key="3">
    <source>
        <dbReference type="ARBA" id="ARBA00046185"/>
    </source>
</evidence>
<evidence type="ECO:0000313" key="5">
    <source>
        <dbReference type="EnsemblProtists" id="PYU1_T007178"/>
    </source>
</evidence>
<dbReference type="AlphaFoldDB" id="K3WQD6"/>
<dbReference type="Proteomes" id="UP000019132">
    <property type="component" value="Unassembled WGS sequence"/>
</dbReference>
<dbReference type="InterPro" id="IPR036188">
    <property type="entry name" value="FAD/NAD-bd_sf"/>
</dbReference>
<dbReference type="InterPro" id="IPR006076">
    <property type="entry name" value="FAD-dep_OxRdtase"/>
</dbReference>
<keyword evidence="6" id="KW-1185">Reference proteome</keyword>
<sequence length="439" mass="48542">MLAQSLKSLLGAHMRRALSTPQQHALFSSAPSHYDVVIAGGGVMGCSAAYHLASTSNFKIAVVEKDCSYKHASAMLSAGGIRHQFSRGVNVEMSQYGSEFLASVPERMRIDASHDAPDIQFVEGGYLFLASHKNVQILYDNYETQRAAGSHVVLLTPDEIKERFPWISTEGISAATLGIKHEGWFDPWSYLVAMKKKCVSLGVDVLDGEVKSFDMGANNTIEKVHIEKKEGGGRQTLTASKVVNAAGPWASKILEACGSFDYPVKPRKRTIFVYHCPHEDTWKGKAASPLVVDPNGVYFRREGSCGQFICGWSPEEADDVDGVSTEELNFPDHEIFEEVIWPTIATRVQKFEDIKVMNAWSGFYEYNTFDQNAIMGIHSDVPNLYLMNGFSGHGLQQSPAAGRAIAELIVHGEYKTIDASCFNFQRVRDNEPFLEQAIV</sequence>
<reference evidence="6" key="2">
    <citation type="submission" date="2010-04" db="EMBL/GenBank/DDBJ databases">
        <authorList>
            <person name="Buell R."/>
            <person name="Hamilton J."/>
            <person name="Hostetler J."/>
        </authorList>
    </citation>
    <scope>NUCLEOTIDE SEQUENCE [LARGE SCALE GENOMIC DNA]</scope>
    <source>
        <strain evidence="6">DAOM:BR144</strain>
    </source>
</reference>